<evidence type="ECO:0000256" key="1">
    <source>
        <dbReference type="SAM" id="MobiDB-lite"/>
    </source>
</evidence>
<accession>A0ABV6B6J1</accession>
<sequence length="131" mass="14595">MATLELFGCSIWIGNGQVDYIDPDFASLGDSFYPKEDLLQISFPTTLLLDVGWYPEGNPQGAFGVVAIHNFDWVDPVFKMRAKDVPTMLEAISQAVVHITHLQLAQEQTEEQRSVTSRTSSTVDDQSSLRC</sequence>
<feature type="region of interest" description="Disordered" evidence="1">
    <location>
        <begin position="108"/>
        <end position="131"/>
    </location>
</feature>
<evidence type="ECO:0000313" key="2">
    <source>
        <dbReference type="EMBL" id="MFB9995368.1"/>
    </source>
</evidence>
<comment type="caution">
    <text evidence="2">The sequence shown here is derived from an EMBL/GenBank/DDBJ whole genome shotgun (WGS) entry which is preliminary data.</text>
</comment>
<dbReference type="EMBL" id="JBHLYR010000087">
    <property type="protein sequence ID" value="MFB9995368.1"/>
    <property type="molecule type" value="Genomic_DNA"/>
</dbReference>
<feature type="compositionally biased region" description="Low complexity" evidence="1">
    <location>
        <begin position="114"/>
        <end position="131"/>
    </location>
</feature>
<organism evidence="2 3">
    <name type="scientific">Deinococcus oregonensis</name>
    <dbReference type="NCBI Taxonomy" id="1805970"/>
    <lineage>
        <taxon>Bacteria</taxon>
        <taxon>Thermotogati</taxon>
        <taxon>Deinococcota</taxon>
        <taxon>Deinococci</taxon>
        <taxon>Deinococcales</taxon>
        <taxon>Deinococcaceae</taxon>
        <taxon>Deinococcus</taxon>
    </lineage>
</organism>
<name>A0ABV6B6J1_9DEIO</name>
<reference evidence="2 3" key="1">
    <citation type="submission" date="2024-09" db="EMBL/GenBank/DDBJ databases">
        <authorList>
            <person name="Sun Q."/>
            <person name="Mori K."/>
        </authorList>
    </citation>
    <scope>NUCLEOTIDE SEQUENCE [LARGE SCALE GENOMIC DNA]</scope>
    <source>
        <strain evidence="2 3">JCM 13503</strain>
    </source>
</reference>
<protein>
    <submittedName>
        <fullName evidence="2">Uncharacterized protein</fullName>
    </submittedName>
</protein>
<gene>
    <name evidence="2" type="ORF">ACFFLM_25840</name>
</gene>
<evidence type="ECO:0000313" key="3">
    <source>
        <dbReference type="Proteomes" id="UP001589733"/>
    </source>
</evidence>
<keyword evidence="3" id="KW-1185">Reference proteome</keyword>
<dbReference type="Proteomes" id="UP001589733">
    <property type="component" value="Unassembled WGS sequence"/>
</dbReference>
<dbReference type="RefSeq" id="WP_380017235.1">
    <property type="nucleotide sequence ID" value="NZ_JBHLYR010000087.1"/>
</dbReference>
<proteinExistence type="predicted"/>